<feature type="transmembrane region" description="Helical" evidence="25">
    <location>
        <begin position="131"/>
        <end position="153"/>
    </location>
</feature>
<comment type="catalytic activity">
    <reaction evidence="12">
        <text>L-lysyl-L-alpha-amino acid(out) = L-lysyl-L-alpha-amino acid(in)</text>
        <dbReference type="Rhea" id="RHEA:79387"/>
        <dbReference type="ChEBI" id="CHEBI:229965"/>
    </reaction>
</comment>
<feature type="transmembrane region" description="Helical" evidence="25">
    <location>
        <begin position="43"/>
        <end position="65"/>
    </location>
</feature>
<dbReference type="Proteomes" id="UP000282876">
    <property type="component" value="Unassembled WGS sequence"/>
</dbReference>
<evidence type="ECO:0000256" key="5">
    <source>
        <dbReference type="ARBA" id="ARBA00022989"/>
    </source>
</evidence>
<evidence type="ECO:0000256" key="20">
    <source>
        <dbReference type="ARBA" id="ARBA00044924"/>
    </source>
</evidence>
<evidence type="ECO:0000256" key="2">
    <source>
        <dbReference type="ARBA" id="ARBA00008335"/>
    </source>
</evidence>
<feature type="transmembrane region" description="Helical" evidence="25">
    <location>
        <begin position="204"/>
        <end position="231"/>
    </location>
</feature>
<evidence type="ECO:0000256" key="15">
    <source>
        <dbReference type="ARBA" id="ARBA00044899"/>
    </source>
</evidence>
<evidence type="ECO:0000256" key="1">
    <source>
        <dbReference type="ARBA" id="ARBA00004155"/>
    </source>
</evidence>
<comment type="subcellular location">
    <subcellularLocation>
        <location evidence="1">Lysosome membrane</location>
        <topology evidence="1">Multi-pass membrane protein</topology>
    </subcellularLocation>
</comment>
<dbReference type="PANTHER" id="PTHR23512">
    <property type="entry name" value="MAJOR FACILITATOR SUPERFAMILY DOMAIN-CONTAINING PROTEIN 1"/>
    <property type="match status" value="1"/>
</dbReference>
<comment type="function">
    <text evidence="23">Lysosomal dipeptide uniporter that selectively exports lysine, arginine or histidine-containing dipeptides with a net positive charge from the lysosome lumen into the cytosol. Could play a role in a specific type of protein O-glycosylation indirectly regulating macrophages migration and tissue invasion. Also essential for liver homeostasis.</text>
</comment>
<evidence type="ECO:0000256" key="13">
    <source>
        <dbReference type="ARBA" id="ARBA00044893"/>
    </source>
</evidence>
<comment type="caution">
    <text evidence="26">The sequence shown here is derived from an EMBL/GenBank/DDBJ whole genome shotgun (WGS) entry which is preliminary data.</text>
</comment>
<evidence type="ECO:0000256" key="10">
    <source>
        <dbReference type="ARBA" id="ARBA00044881"/>
    </source>
</evidence>
<comment type="similarity">
    <text evidence="2">Belongs to the major facilitator superfamily.</text>
</comment>
<feature type="transmembrane region" description="Helical" evidence="25">
    <location>
        <begin position="270"/>
        <end position="289"/>
    </location>
</feature>
<name>A0A437AJI7_9MICR</name>
<evidence type="ECO:0000256" key="25">
    <source>
        <dbReference type="SAM" id="Phobius"/>
    </source>
</evidence>
<comment type="catalytic activity">
    <reaction evidence="9">
        <text>L-histidyl-glycine(out) = L-histidyl-glycine(in)</text>
        <dbReference type="Rhea" id="RHEA:79395"/>
        <dbReference type="ChEBI" id="CHEBI:229957"/>
    </reaction>
</comment>
<comment type="catalytic activity">
    <reaction evidence="19">
        <text>L-alanyl-L-lysine(out) = L-alanyl-L-lysine(in)</text>
        <dbReference type="Rhea" id="RHEA:79415"/>
        <dbReference type="ChEBI" id="CHEBI:192470"/>
    </reaction>
</comment>
<protein>
    <recommendedName>
        <fullName evidence="21">Lysosomal dipeptide transporter MFSD1</fullName>
    </recommendedName>
    <alternativeName>
        <fullName evidence="22">Major facilitator superfamily domain-containing protein 1</fullName>
    </alternativeName>
</protein>
<evidence type="ECO:0000256" key="4">
    <source>
        <dbReference type="ARBA" id="ARBA00022692"/>
    </source>
</evidence>
<dbReference type="STRING" id="291195.A0A437AJI7"/>
<gene>
    <name evidence="26" type="ORF">TUBRATIS_22710</name>
</gene>
<evidence type="ECO:0000256" key="3">
    <source>
        <dbReference type="ARBA" id="ARBA00022448"/>
    </source>
</evidence>
<evidence type="ECO:0000256" key="18">
    <source>
        <dbReference type="ARBA" id="ARBA00044912"/>
    </source>
</evidence>
<evidence type="ECO:0000256" key="8">
    <source>
        <dbReference type="ARBA" id="ARBA00044876"/>
    </source>
</evidence>
<evidence type="ECO:0000256" key="22">
    <source>
        <dbReference type="ARBA" id="ARBA00045018"/>
    </source>
</evidence>
<evidence type="ECO:0000256" key="9">
    <source>
        <dbReference type="ARBA" id="ARBA00044878"/>
    </source>
</evidence>
<feature type="transmembrane region" description="Helical" evidence="25">
    <location>
        <begin position="243"/>
        <end position="264"/>
    </location>
</feature>
<keyword evidence="7" id="KW-0458">Lysosome</keyword>
<evidence type="ECO:0000313" key="27">
    <source>
        <dbReference type="Proteomes" id="UP000282876"/>
    </source>
</evidence>
<feature type="transmembrane region" description="Helical" evidence="25">
    <location>
        <begin position="361"/>
        <end position="381"/>
    </location>
</feature>
<evidence type="ECO:0000256" key="17">
    <source>
        <dbReference type="ARBA" id="ARBA00044903"/>
    </source>
</evidence>
<evidence type="ECO:0000256" key="16">
    <source>
        <dbReference type="ARBA" id="ARBA00044900"/>
    </source>
</evidence>
<dbReference type="InterPro" id="IPR011701">
    <property type="entry name" value="MFS"/>
</dbReference>
<comment type="catalytic activity">
    <reaction evidence="17">
        <text>L-arginyl-glycine(out) = L-arginyl-glycine(in)</text>
        <dbReference type="Rhea" id="RHEA:79391"/>
        <dbReference type="ChEBI" id="CHEBI:229955"/>
    </reaction>
</comment>
<comment type="catalytic activity">
    <reaction evidence="18">
        <text>L-histidyl-L-alpha-amino acid(out) = L-histidyl-L-alpha-amino acid(in)</text>
        <dbReference type="Rhea" id="RHEA:79379"/>
        <dbReference type="ChEBI" id="CHEBI:229964"/>
    </reaction>
</comment>
<proteinExistence type="inferred from homology"/>
<comment type="catalytic activity">
    <reaction evidence="13">
        <text>L-alpha-aminoacyl-L-lysine(out) = L-alpha-aminoacyl-L-lysine(in)</text>
        <dbReference type="Rhea" id="RHEA:79383"/>
        <dbReference type="ChEBI" id="CHEBI:229966"/>
    </reaction>
</comment>
<evidence type="ECO:0000256" key="12">
    <source>
        <dbReference type="ARBA" id="ARBA00044891"/>
    </source>
</evidence>
<sequence>MLNKYLLVLFSGIIQGIAWMGFELPCVINERFTEYINLKSDKITLYSFMFYAAPNVITSLFLGNYISKRNLNLVTVLCLLIFIGNLLFFLGMKIHFLSVMMVGKIIAGIGGEGFTINQNRIIALHFRGKELALALSILTILGKVGSLFAYIILPTYIKKYSPIHVVFFLVLLSAAGFILGIWLSTVENIKENREDEKGKEKLSFSFIIFILTVLSFYFAWSIFHGSIIYIFNRKFKFENEKSCKLLGLTELLTIFLCICINNISDYYGNKLNFMFIGCSSISLAVLLIYYEIKLIYLIGVLVSIGYSFFSCFWACTPLLINQLGFGYACLHMYNQYFLLRTSTYNQFFINNDPDYIKTLRFISFNQIISILFISLLFYVNLKFNLKMNKPEIKK</sequence>
<dbReference type="GO" id="GO:0022857">
    <property type="term" value="F:transmembrane transporter activity"/>
    <property type="evidence" value="ECO:0007669"/>
    <property type="project" value="InterPro"/>
</dbReference>
<comment type="catalytic activity">
    <reaction evidence="8">
        <text>L-lysyl-L-alanine(out) = L-lysyl-L-alanine(in)</text>
        <dbReference type="Rhea" id="RHEA:79399"/>
        <dbReference type="ChEBI" id="CHEBI:229954"/>
    </reaction>
</comment>
<comment type="catalytic activity">
    <reaction evidence="10">
        <text>L-alpha-aminoacyl-L-arginine(out) = L-alpha-aminoacyl-L-arginine(in)</text>
        <dbReference type="Rhea" id="RHEA:79367"/>
        <dbReference type="ChEBI" id="CHEBI:229968"/>
    </reaction>
</comment>
<dbReference type="InterPro" id="IPR036259">
    <property type="entry name" value="MFS_trans_sf"/>
</dbReference>
<accession>A0A437AJI7</accession>
<feature type="transmembrane region" description="Helical" evidence="25">
    <location>
        <begin position="97"/>
        <end position="116"/>
    </location>
</feature>
<evidence type="ECO:0000256" key="19">
    <source>
        <dbReference type="ARBA" id="ARBA00044919"/>
    </source>
</evidence>
<dbReference type="AlphaFoldDB" id="A0A437AJI7"/>
<comment type="catalytic activity">
    <reaction evidence="20">
        <text>L-lysyl-glycine(out) = L-lysyl-glycine(in)</text>
        <dbReference type="Rhea" id="RHEA:79407"/>
        <dbReference type="ChEBI" id="CHEBI:191202"/>
    </reaction>
</comment>
<keyword evidence="5 25" id="KW-1133">Transmembrane helix</keyword>
<dbReference type="PANTHER" id="PTHR23512:SF3">
    <property type="entry name" value="MAJOR FACILITATOR SUPERFAMILY DOMAIN-CONTAINING PROTEIN 1"/>
    <property type="match status" value="1"/>
</dbReference>
<evidence type="ECO:0000256" key="14">
    <source>
        <dbReference type="ARBA" id="ARBA00044898"/>
    </source>
</evidence>
<feature type="transmembrane region" description="Helical" evidence="25">
    <location>
        <begin position="6"/>
        <end position="22"/>
    </location>
</feature>
<dbReference type="Pfam" id="PF07690">
    <property type="entry name" value="MFS_1"/>
    <property type="match status" value="1"/>
</dbReference>
<feature type="transmembrane region" description="Helical" evidence="25">
    <location>
        <begin position="296"/>
        <end position="320"/>
    </location>
</feature>
<dbReference type="InterPro" id="IPR052187">
    <property type="entry name" value="MFSD1"/>
</dbReference>
<evidence type="ECO:0000256" key="24">
    <source>
        <dbReference type="ARBA" id="ARBA00046376"/>
    </source>
</evidence>
<keyword evidence="6 25" id="KW-0472">Membrane</keyword>
<evidence type="ECO:0000256" key="6">
    <source>
        <dbReference type="ARBA" id="ARBA00023136"/>
    </source>
</evidence>
<comment type="catalytic activity">
    <reaction evidence="11">
        <text>L-alpha-aminoacyl-L-histidine(out) = L-alpha-aminoacyl-L-histidine(in)</text>
        <dbReference type="Rhea" id="RHEA:79375"/>
        <dbReference type="ChEBI" id="CHEBI:229967"/>
    </reaction>
</comment>
<reference evidence="26 27" key="1">
    <citation type="submission" date="2018-10" db="EMBL/GenBank/DDBJ databases">
        <title>Draft genome sequence of the microsporidian Tubulinosema ratisbonensis.</title>
        <authorList>
            <person name="Polonais V."/>
            <person name="Peyretaillade E."/>
            <person name="Niehus S."/>
            <person name="Wawrzyniak I."/>
            <person name="Franchet A."/>
            <person name="Gaspin C."/>
            <person name="Reichstadt M."/>
            <person name="Belser C."/>
            <person name="Labadie K."/>
            <person name="Delbac F."/>
            <person name="Ferrandon D."/>
        </authorList>
    </citation>
    <scope>NUCLEOTIDE SEQUENCE [LARGE SCALE GENOMIC DNA]</scope>
    <source>
        <strain evidence="26 27">Franzen</strain>
    </source>
</reference>
<keyword evidence="3" id="KW-0813">Transport</keyword>
<dbReference type="Gene3D" id="1.20.1250.20">
    <property type="entry name" value="MFS general substrate transporter like domains"/>
    <property type="match status" value="1"/>
</dbReference>
<dbReference type="OrthoDB" id="424834at2759"/>
<comment type="catalytic activity">
    <reaction evidence="16">
        <text>L-lysyl-L-lysine(out) = L-lysyl-L-lysine(in)</text>
        <dbReference type="Rhea" id="RHEA:79403"/>
        <dbReference type="ChEBI" id="CHEBI:229956"/>
    </reaction>
</comment>
<evidence type="ECO:0000256" key="21">
    <source>
        <dbReference type="ARBA" id="ARBA00044985"/>
    </source>
</evidence>
<evidence type="ECO:0000256" key="11">
    <source>
        <dbReference type="ARBA" id="ARBA00044884"/>
    </source>
</evidence>
<keyword evidence="4 25" id="KW-0812">Transmembrane</keyword>
<dbReference type="EMBL" id="RCSS01000581">
    <property type="protein sequence ID" value="RVD91279.1"/>
    <property type="molecule type" value="Genomic_DNA"/>
</dbReference>
<dbReference type="SUPFAM" id="SSF103473">
    <property type="entry name" value="MFS general substrate transporter"/>
    <property type="match status" value="1"/>
</dbReference>
<comment type="catalytic activity">
    <reaction evidence="14">
        <text>L-aspartyl-L-lysine(out) = L-aspartyl-L-lysine(in)</text>
        <dbReference type="Rhea" id="RHEA:79411"/>
        <dbReference type="ChEBI" id="CHEBI:229953"/>
    </reaction>
</comment>
<dbReference type="VEuPathDB" id="MicrosporidiaDB:TUBRATIS_22710"/>
<keyword evidence="27" id="KW-1185">Reference proteome</keyword>
<comment type="subunit">
    <text evidence="24">Homodimer. Interacts with lysosomal protein GLMP (via lumenal domain); the interaction starts while both proteins are still in the endoplasmic reticulum and is required for stabilization of MFSD1 in lysosomes but has no direct effect on its targeting to lysosomes or transporter activity.</text>
</comment>
<evidence type="ECO:0000256" key="23">
    <source>
        <dbReference type="ARBA" id="ARBA00045709"/>
    </source>
</evidence>
<feature type="transmembrane region" description="Helical" evidence="25">
    <location>
        <begin position="165"/>
        <end position="184"/>
    </location>
</feature>
<evidence type="ECO:0000313" key="26">
    <source>
        <dbReference type="EMBL" id="RVD91279.1"/>
    </source>
</evidence>
<comment type="catalytic activity">
    <reaction evidence="15">
        <text>L-arginyl-L-alpha-amino acid(out) = L-arginyl-L-alpha-amino acid(in)</text>
        <dbReference type="Rhea" id="RHEA:79371"/>
        <dbReference type="ChEBI" id="CHEBI:84315"/>
    </reaction>
</comment>
<feature type="transmembrane region" description="Helical" evidence="25">
    <location>
        <begin position="71"/>
        <end position="90"/>
    </location>
</feature>
<evidence type="ECO:0000256" key="7">
    <source>
        <dbReference type="ARBA" id="ARBA00023228"/>
    </source>
</evidence>
<organism evidence="26 27">
    <name type="scientific">Tubulinosema ratisbonensis</name>
    <dbReference type="NCBI Taxonomy" id="291195"/>
    <lineage>
        <taxon>Eukaryota</taxon>
        <taxon>Fungi</taxon>
        <taxon>Fungi incertae sedis</taxon>
        <taxon>Microsporidia</taxon>
        <taxon>Tubulinosematoidea</taxon>
        <taxon>Tubulinosematidae</taxon>
        <taxon>Tubulinosema</taxon>
    </lineage>
</organism>